<keyword evidence="2 8" id="KW-1277">Toxin-antitoxin system</keyword>
<name>A0ABS1CZ52_9PROT</name>
<gene>
    <name evidence="8" type="primary">vapC</name>
    <name evidence="10" type="ORF">CKO45_15730</name>
</gene>
<feature type="binding site" evidence="8">
    <location>
        <position position="4"/>
    </location>
    <ligand>
        <name>Mg(2+)</name>
        <dbReference type="ChEBI" id="CHEBI:18420"/>
    </ligand>
</feature>
<dbReference type="InterPro" id="IPR022907">
    <property type="entry name" value="VapC_family"/>
</dbReference>
<keyword evidence="6 8" id="KW-0460">Magnesium</keyword>
<dbReference type="Proteomes" id="UP000697995">
    <property type="component" value="Unassembled WGS sequence"/>
</dbReference>
<keyword evidence="8" id="KW-0800">Toxin</keyword>
<evidence type="ECO:0000256" key="6">
    <source>
        <dbReference type="ARBA" id="ARBA00022842"/>
    </source>
</evidence>
<evidence type="ECO:0000256" key="4">
    <source>
        <dbReference type="ARBA" id="ARBA00022723"/>
    </source>
</evidence>
<evidence type="ECO:0000256" key="5">
    <source>
        <dbReference type="ARBA" id="ARBA00022801"/>
    </source>
</evidence>
<keyword evidence="5 8" id="KW-0378">Hydrolase</keyword>
<protein>
    <recommendedName>
        <fullName evidence="8">Ribonuclease VapC</fullName>
        <shortName evidence="8">RNase VapC</shortName>
        <ecNumber evidence="8">3.1.-.-</ecNumber>
    </recommendedName>
    <alternativeName>
        <fullName evidence="8">Toxin VapC</fullName>
    </alternativeName>
</protein>
<dbReference type="InterPro" id="IPR002716">
    <property type="entry name" value="PIN_dom"/>
</dbReference>
<evidence type="ECO:0000259" key="9">
    <source>
        <dbReference type="Pfam" id="PF01850"/>
    </source>
</evidence>
<organism evidence="10 11">
    <name type="scientific">Paracraurococcus ruber</name>
    <dbReference type="NCBI Taxonomy" id="77675"/>
    <lineage>
        <taxon>Bacteria</taxon>
        <taxon>Pseudomonadati</taxon>
        <taxon>Pseudomonadota</taxon>
        <taxon>Alphaproteobacteria</taxon>
        <taxon>Acetobacterales</taxon>
        <taxon>Roseomonadaceae</taxon>
        <taxon>Paracraurococcus</taxon>
    </lineage>
</organism>
<comment type="function">
    <text evidence="8">Toxic component of a toxin-antitoxin (TA) system. An RNase.</text>
</comment>
<feature type="binding site" evidence="8">
    <location>
        <position position="99"/>
    </location>
    <ligand>
        <name>Mg(2+)</name>
        <dbReference type="ChEBI" id="CHEBI:18420"/>
    </ligand>
</feature>
<evidence type="ECO:0000313" key="11">
    <source>
        <dbReference type="Proteomes" id="UP000697995"/>
    </source>
</evidence>
<dbReference type="PANTHER" id="PTHR33653">
    <property type="entry name" value="RIBONUCLEASE VAPC2"/>
    <property type="match status" value="1"/>
</dbReference>
<evidence type="ECO:0000256" key="8">
    <source>
        <dbReference type="HAMAP-Rule" id="MF_00265"/>
    </source>
</evidence>
<dbReference type="HAMAP" id="MF_00265">
    <property type="entry name" value="VapC_Nob1"/>
    <property type="match status" value="1"/>
</dbReference>
<evidence type="ECO:0000256" key="2">
    <source>
        <dbReference type="ARBA" id="ARBA00022649"/>
    </source>
</evidence>
<evidence type="ECO:0000256" key="3">
    <source>
        <dbReference type="ARBA" id="ARBA00022722"/>
    </source>
</evidence>
<sequence length="129" mass="13607">MIVDTSAIVAILFREPEAQAFIDAIGAADSVAIAAPTLVEAAIVSEGRAGAAMAEELDALLEVMRPEVVPFTADHARLAREGWRRFGKGRHPAGLNLGDCFAYALAKQRGAPLLFKGADFSKTDVKAAI</sequence>
<dbReference type="RefSeq" id="WP_133221150.1">
    <property type="nucleotide sequence ID" value="NZ_NRSG01000117.1"/>
</dbReference>
<evidence type="ECO:0000256" key="7">
    <source>
        <dbReference type="ARBA" id="ARBA00038093"/>
    </source>
</evidence>
<evidence type="ECO:0000256" key="1">
    <source>
        <dbReference type="ARBA" id="ARBA00001946"/>
    </source>
</evidence>
<proteinExistence type="inferred from homology"/>
<dbReference type="SUPFAM" id="SSF88723">
    <property type="entry name" value="PIN domain-like"/>
    <property type="match status" value="1"/>
</dbReference>
<comment type="cofactor">
    <cofactor evidence="1 8">
        <name>Mg(2+)</name>
        <dbReference type="ChEBI" id="CHEBI:18420"/>
    </cofactor>
</comment>
<evidence type="ECO:0000313" key="10">
    <source>
        <dbReference type="EMBL" id="MBK1659683.1"/>
    </source>
</evidence>
<keyword evidence="3 8" id="KW-0540">Nuclease</keyword>
<keyword evidence="4 8" id="KW-0479">Metal-binding</keyword>
<dbReference type="EMBL" id="NRSG01000117">
    <property type="protein sequence ID" value="MBK1659683.1"/>
    <property type="molecule type" value="Genomic_DNA"/>
</dbReference>
<dbReference type="CDD" id="cd09871">
    <property type="entry name" value="PIN_MtVapC28-VapC30-like"/>
    <property type="match status" value="1"/>
</dbReference>
<comment type="caution">
    <text evidence="10">The sequence shown here is derived from an EMBL/GenBank/DDBJ whole genome shotgun (WGS) entry which is preliminary data.</text>
</comment>
<keyword evidence="11" id="KW-1185">Reference proteome</keyword>
<dbReference type="InterPro" id="IPR029060">
    <property type="entry name" value="PIN-like_dom_sf"/>
</dbReference>
<dbReference type="InterPro" id="IPR050556">
    <property type="entry name" value="Type_II_TA_system_RNase"/>
</dbReference>
<dbReference type="Pfam" id="PF01850">
    <property type="entry name" value="PIN"/>
    <property type="match status" value="1"/>
</dbReference>
<reference evidence="10 11" key="1">
    <citation type="journal article" date="2020" name="Microorganisms">
        <title>Osmotic Adaptation and Compatible Solute Biosynthesis of Phototrophic Bacteria as Revealed from Genome Analyses.</title>
        <authorList>
            <person name="Imhoff J.F."/>
            <person name="Rahn T."/>
            <person name="Kunzel S."/>
            <person name="Keller A."/>
            <person name="Neulinger S.C."/>
        </authorList>
    </citation>
    <scope>NUCLEOTIDE SEQUENCE [LARGE SCALE GENOMIC DNA]</scope>
    <source>
        <strain evidence="10 11">DSM 15382</strain>
    </source>
</reference>
<dbReference type="EC" id="3.1.-.-" evidence="8"/>
<accession>A0ABS1CZ52</accession>
<comment type="similarity">
    <text evidence="7 8">Belongs to the PINc/VapC protein family.</text>
</comment>
<feature type="domain" description="PIN" evidence="9">
    <location>
        <begin position="1"/>
        <end position="125"/>
    </location>
</feature>
<dbReference type="PANTHER" id="PTHR33653:SF1">
    <property type="entry name" value="RIBONUCLEASE VAPC2"/>
    <property type="match status" value="1"/>
</dbReference>
<dbReference type="Gene3D" id="3.40.50.1010">
    <property type="entry name" value="5'-nuclease"/>
    <property type="match status" value="1"/>
</dbReference>